<dbReference type="InterPro" id="IPR036388">
    <property type="entry name" value="WH-like_DNA-bd_sf"/>
</dbReference>
<dbReference type="GO" id="GO:0003677">
    <property type="term" value="F:DNA binding"/>
    <property type="evidence" value="ECO:0007669"/>
    <property type="project" value="InterPro"/>
</dbReference>
<dbReference type="CDD" id="cd06171">
    <property type="entry name" value="Sigma70_r4"/>
    <property type="match status" value="1"/>
</dbReference>
<gene>
    <name evidence="7" type="ORF">NSA47_12895</name>
</gene>
<dbReference type="EMBL" id="JANKAS010000015">
    <property type="protein sequence ID" value="MCR1899870.1"/>
    <property type="molecule type" value="Genomic_DNA"/>
</dbReference>
<proteinExistence type="inferred from homology"/>
<feature type="domain" description="RNA polymerase sigma-70 region 2" evidence="5">
    <location>
        <begin position="23"/>
        <end position="89"/>
    </location>
</feature>
<dbReference type="InterPro" id="IPR039425">
    <property type="entry name" value="RNA_pol_sigma-70-like"/>
</dbReference>
<sequence length="183" mass="21455">MNDMEKMLIHRCKKGDLTAYEILISNYEKKVFNIVYGLIGNEEDAKDIAQETFIKAYRKIKSFKEESSFSTWIYRITVNTSKDFLKKDKDTLSIHELENEIGSRAIDNPQEQYERFEEGQQIRELLENLKEDYRNVIVLRDIQGFSYEEIAKILDINLGTVKSRISRGRGQLKALLISGKYKI</sequence>
<dbReference type="InterPro" id="IPR007627">
    <property type="entry name" value="RNA_pol_sigma70_r2"/>
</dbReference>
<dbReference type="PANTHER" id="PTHR43133:SF51">
    <property type="entry name" value="RNA POLYMERASE SIGMA FACTOR"/>
    <property type="match status" value="1"/>
</dbReference>
<keyword evidence="4" id="KW-0804">Transcription</keyword>
<dbReference type="InterPro" id="IPR013324">
    <property type="entry name" value="RNA_pol_sigma_r3/r4-like"/>
</dbReference>
<comment type="similarity">
    <text evidence="1">Belongs to the sigma-70 factor family. ECF subfamily.</text>
</comment>
<organism evidence="7 8">
    <name type="scientific">Irregularibacter muris</name>
    <dbReference type="NCBI Taxonomy" id="1796619"/>
    <lineage>
        <taxon>Bacteria</taxon>
        <taxon>Bacillati</taxon>
        <taxon>Bacillota</taxon>
        <taxon>Clostridia</taxon>
        <taxon>Eubacteriales</taxon>
        <taxon>Eubacteriaceae</taxon>
        <taxon>Irregularibacter</taxon>
    </lineage>
</organism>
<evidence type="ECO:0000256" key="4">
    <source>
        <dbReference type="ARBA" id="ARBA00023163"/>
    </source>
</evidence>
<evidence type="ECO:0000259" key="5">
    <source>
        <dbReference type="Pfam" id="PF04542"/>
    </source>
</evidence>
<evidence type="ECO:0000259" key="6">
    <source>
        <dbReference type="Pfam" id="PF08281"/>
    </source>
</evidence>
<protein>
    <submittedName>
        <fullName evidence="7">Sigma-70 family RNA polymerase sigma factor</fullName>
    </submittedName>
</protein>
<accession>A0AAE3HI77</accession>
<dbReference type="Proteomes" id="UP001205748">
    <property type="component" value="Unassembled WGS sequence"/>
</dbReference>
<name>A0AAE3HI77_9FIRM</name>
<dbReference type="GO" id="GO:0006352">
    <property type="term" value="P:DNA-templated transcription initiation"/>
    <property type="evidence" value="ECO:0007669"/>
    <property type="project" value="InterPro"/>
</dbReference>
<evidence type="ECO:0000313" key="7">
    <source>
        <dbReference type="EMBL" id="MCR1899870.1"/>
    </source>
</evidence>
<dbReference type="RefSeq" id="WP_257532630.1">
    <property type="nucleotide sequence ID" value="NZ_JANKAS010000015.1"/>
</dbReference>
<dbReference type="PANTHER" id="PTHR43133">
    <property type="entry name" value="RNA POLYMERASE ECF-TYPE SIGMA FACTO"/>
    <property type="match status" value="1"/>
</dbReference>
<dbReference type="Pfam" id="PF08281">
    <property type="entry name" value="Sigma70_r4_2"/>
    <property type="match status" value="1"/>
</dbReference>
<dbReference type="AlphaFoldDB" id="A0AAE3HI77"/>
<evidence type="ECO:0000256" key="2">
    <source>
        <dbReference type="ARBA" id="ARBA00023015"/>
    </source>
</evidence>
<keyword evidence="8" id="KW-1185">Reference proteome</keyword>
<dbReference type="GO" id="GO:0016987">
    <property type="term" value="F:sigma factor activity"/>
    <property type="evidence" value="ECO:0007669"/>
    <property type="project" value="UniProtKB-KW"/>
</dbReference>
<evidence type="ECO:0000256" key="1">
    <source>
        <dbReference type="ARBA" id="ARBA00010641"/>
    </source>
</evidence>
<dbReference type="InterPro" id="IPR014284">
    <property type="entry name" value="RNA_pol_sigma-70_dom"/>
</dbReference>
<dbReference type="Gene3D" id="1.10.1740.10">
    <property type="match status" value="1"/>
</dbReference>
<dbReference type="SUPFAM" id="SSF88659">
    <property type="entry name" value="Sigma3 and sigma4 domains of RNA polymerase sigma factors"/>
    <property type="match status" value="1"/>
</dbReference>
<dbReference type="Pfam" id="PF04542">
    <property type="entry name" value="Sigma70_r2"/>
    <property type="match status" value="1"/>
</dbReference>
<dbReference type="InterPro" id="IPR013325">
    <property type="entry name" value="RNA_pol_sigma_r2"/>
</dbReference>
<comment type="caution">
    <text evidence="7">The sequence shown here is derived from an EMBL/GenBank/DDBJ whole genome shotgun (WGS) entry which is preliminary data.</text>
</comment>
<evidence type="ECO:0000256" key="3">
    <source>
        <dbReference type="ARBA" id="ARBA00023082"/>
    </source>
</evidence>
<reference evidence="7" key="1">
    <citation type="submission" date="2022-07" db="EMBL/GenBank/DDBJ databases">
        <title>Enhanced cultured diversity of the mouse gut microbiota enables custom-made synthetic communities.</title>
        <authorList>
            <person name="Afrizal A."/>
        </authorList>
    </citation>
    <scope>NUCLEOTIDE SEQUENCE</scope>
    <source>
        <strain evidence="7">DSM 28593</strain>
    </source>
</reference>
<dbReference type="NCBIfam" id="TIGR02937">
    <property type="entry name" value="sigma70-ECF"/>
    <property type="match status" value="1"/>
</dbReference>
<dbReference type="Gene3D" id="1.10.10.10">
    <property type="entry name" value="Winged helix-like DNA-binding domain superfamily/Winged helix DNA-binding domain"/>
    <property type="match status" value="1"/>
</dbReference>
<keyword evidence="3" id="KW-0731">Sigma factor</keyword>
<feature type="domain" description="RNA polymerase sigma factor 70 region 4 type 2" evidence="6">
    <location>
        <begin position="120"/>
        <end position="172"/>
    </location>
</feature>
<evidence type="ECO:0000313" key="8">
    <source>
        <dbReference type="Proteomes" id="UP001205748"/>
    </source>
</evidence>
<dbReference type="SUPFAM" id="SSF88946">
    <property type="entry name" value="Sigma2 domain of RNA polymerase sigma factors"/>
    <property type="match status" value="1"/>
</dbReference>
<dbReference type="InterPro" id="IPR013249">
    <property type="entry name" value="RNA_pol_sigma70_r4_t2"/>
</dbReference>
<keyword evidence="2" id="KW-0805">Transcription regulation</keyword>